<keyword evidence="1" id="KW-1133">Transmembrane helix</keyword>
<dbReference type="STRING" id="569882.SAMN04490248_11366"/>
<protein>
    <submittedName>
        <fullName evidence="2">Uncharacterized protein</fullName>
    </submittedName>
</protein>
<accession>A0A1H8SVE0</accession>
<dbReference type="OrthoDB" id="7859692at2"/>
<sequence>MPLEILIVLCVAGIASIAVLPRLAGRSARRRIDDPEFALAAYDRAFPGTDPVDATLSRDGRVALVRTRRGPGLVWSEHAGITARELVDFDVVEAPPGLRIHFRDPAAPQIAIALHETDLRHWLNLMSPL</sequence>
<evidence type="ECO:0000256" key="1">
    <source>
        <dbReference type="SAM" id="Phobius"/>
    </source>
</evidence>
<evidence type="ECO:0000313" key="2">
    <source>
        <dbReference type="EMBL" id="SEO82642.1"/>
    </source>
</evidence>
<keyword evidence="1" id="KW-0472">Membrane</keyword>
<reference evidence="2 3" key="1">
    <citation type="submission" date="2016-10" db="EMBL/GenBank/DDBJ databases">
        <authorList>
            <person name="de Groot N.N."/>
        </authorList>
    </citation>
    <scope>NUCLEOTIDE SEQUENCE [LARGE SCALE GENOMIC DNA]</scope>
    <source>
        <strain evidence="2 3">DSM 27842</strain>
    </source>
</reference>
<proteinExistence type="predicted"/>
<evidence type="ECO:0000313" key="3">
    <source>
        <dbReference type="Proteomes" id="UP000198893"/>
    </source>
</evidence>
<organism evidence="2 3">
    <name type="scientific">Salinihabitans flavidus</name>
    <dbReference type="NCBI Taxonomy" id="569882"/>
    <lineage>
        <taxon>Bacteria</taxon>
        <taxon>Pseudomonadati</taxon>
        <taxon>Pseudomonadota</taxon>
        <taxon>Alphaproteobacteria</taxon>
        <taxon>Rhodobacterales</taxon>
        <taxon>Roseobacteraceae</taxon>
        <taxon>Salinihabitans</taxon>
    </lineage>
</organism>
<feature type="transmembrane region" description="Helical" evidence="1">
    <location>
        <begin position="6"/>
        <end position="24"/>
    </location>
</feature>
<gene>
    <name evidence="2" type="ORF">SAMN04490248_11366</name>
</gene>
<keyword evidence="1" id="KW-0812">Transmembrane</keyword>
<keyword evidence="3" id="KW-1185">Reference proteome</keyword>
<dbReference type="EMBL" id="FODS01000013">
    <property type="protein sequence ID" value="SEO82642.1"/>
    <property type="molecule type" value="Genomic_DNA"/>
</dbReference>
<dbReference type="RefSeq" id="WP_093118636.1">
    <property type="nucleotide sequence ID" value="NZ_FODS01000013.1"/>
</dbReference>
<name>A0A1H8SVE0_9RHOB</name>
<dbReference type="Proteomes" id="UP000198893">
    <property type="component" value="Unassembled WGS sequence"/>
</dbReference>
<dbReference type="AlphaFoldDB" id="A0A1H8SVE0"/>